<dbReference type="OrthoDB" id="9775804at2"/>
<dbReference type="InterPro" id="IPR039143">
    <property type="entry name" value="GNPNAT1-like"/>
</dbReference>
<keyword evidence="1" id="KW-0808">Transferase</keyword>
<dbReference type="GO" id="GO:0008080">
    <property type="term" value="F:N-acetyltransferase activity"/>
    <property type="evidence" value="ECO:0007669"/>
    <property type="project" value="TreeGrafter"/>
</dbReference>
<dbReference type="InterPro" id="IPR016181">
    <property type="entry name" value="Acyl_CoA_acyltransferase"/>
</dbReference>
<comment type="caution">
    <text evidence="1">The sequence shown here is derived from an EMBL/GenBank/DDBJ whole genome shotgun (WGS) entry which is preliminary data.</text>
</comment>
<dbReference type="Pfam" id="PF00583">
    <property type="entry name" value="Acetyltransf_1"/>
    <property type="match status" value="1"/>
</dbReference>
<dbReference type="EMBL" id="QAMZ01000034">
    <property type="protein sequence ID" value="PWL53671.1"/>
    <property type="molecule type" value="Genomic_DNA"/>
</dbReference>
<sequence>MIKRFTNGGDNVHIVENGLTIDLYDSMRRYADMKVYDKEDIAQALKNTLYSTVVYDDEMPVAIGRVVGDGRIVFFLKDIVVHPDYRGKQVGKLVVNNLLDYIEKAGCEGAYIGLMAMPGTEAFYEKFGFIERPNPKFGSGMICIDRRK</sequence>
<gene>
    <name evidence="1" type="ORF">DBY38_06750</name>
</gene>
<dbReference type="AlphaFoldDB" id="A0A316M6Q7"/>
<dbReference type="SUPFAM" id="SSF55729">
    <property type="entry name" value="Acyl-CoA N-acyltransferases (Nat)"/>
    <property type="match status" value="1"/>
</dbReference>
<dbReference type="PANTHER" id="PTHR13355">
    <property type="entry name" value="GLUCOSAMINE 6-PHOSPHATE N-ACETYLTRANSFERASE"/>
    <property type="match status" value="1"/>
</dbReference>
<evidence type="ECO:0000313" key="1">
    <source>
        <dbReference type="EMBL" id="PWL53671.1"/>
    </source>
</evidence>
<protein>
    <submittedName>
        <fullName evidence="1">N-acetyltransferase</fullName>
    </submittedName>
</protein>
<name>A0A316M6Q7_9CLOT</name>
<dbReference type="CDD" id="cd04301">
    <property type="entry name" value="NAT_SF"/>
    <property type="match status" value="1"/>
</dbReference>
<dbReference type="Gene3D" id="3.40.630.30">
    <property type="match status" value="1"/>
</dbReference>
<proteinExistence type="predicted"/>
<dbReference type="PROSITE" id="PS51186">
    <property type="entry name" value="GNAT"/>
    <property type="match status" value="1"/>
</dbReference>
<dbReference type="RefSeq" id="WP_051196296.1">
    <property type="nucleotide sequence ID" value="NZ_JACATM010000017.1"/>
</dbReference>
<dbReference type="InterPro" id="IPR000182">
    <property type="entry name" value="GNAT_dom"/>
</dbReference>
<dbReference type="Proteomes" id="UP000246114">
    <property type="component" value="Unassembled WGS sequence"/>
</dbReference>
<organism evidence="1 2">
    <name type="scientific">Clostridium cadaveris</name>
    <dbReference type="NCBI Taxonomy" id="1529"/>
    <lineage>
        <taxon>Bacteria</taxon>
        <taxon>Bacillati</taxon>
        <taxon>Bacillota</taxon>
        <taxon>Clostridia</taxon>
        <taxon>Eubacteriales</taxon>
        <taxon>Clostridiaceae</taxon>
        <taxon>Clostridium</taxon>
    </lineage>
</organism>
<reference evidence="1 2" key="1">
    <citation type="submission" date="2018-03" db="EMBL/GenBank/DDBJ databases">
        <title>The uncultured portion of the human microbiome is neutrally assembled.</title>
        <authorList>
            <person name="Jeraldo P."/>
            <person name="Boardman L."/>
            <person name="White B.A."/>
            <person name="Nelson H."/>
            <person name="Goldenfeld N."/>
            <person name="Chia N."/>
        </authorList>
    </citation>
    <scope>NUCLEOTIDE SEQUENCE [LARGE SCALE GENOMIC DNA]</scope>
    <source>
        <strain evidence="1">CIM:MAG 903</strain>
    </source>
</reference>
<evidence type="ECO:0000313" key="2">
    <source>
        <dbReference type="Proteomes" id="UP000246114"/>
    </source>
</evidence>
<accession>A0A316M6Q7</accession>
<dbReference type="PANTHER" id="PTHR13355:SF23">
    <property type="entry name" value="FAMILY N-ACETYLTRANSFERASE, PUTATIVE (AFU_ORTHOLOGUE AFUA_3G00870)-RELATED"/>
    <property type="match status" value="1"/>
</dbReference>